<dbReference type="Pfam" id="PF00069">
    <property type="entry name" value="Pkinase"/>
    <property type="match status" value="1"/>
</dbReference>
<keyword evidence="3" id="KW-0418">Kinase</keyword>
<proteinExistence type="inferred from homology"/>
<dbReference type="GO" id="GO:0005634">
    <property type="term" value="C:nucleus"/>
    <property type="evidence" value="ECO:0007669"/>
    <property type="project" value="TreeGrafter"/>
</dbReference>
<accession>A0AAN4ZDZ8</accession>
<evidence type="ECO:0000256" key="4">
    <source>
        <dbReference type="ARBA" id="ARBA00022840"/>
    </source>
</evidence>
<evidence type="ECO:0000313" key="7">
    <source>
        <dbReference type="EMBL" id="GMR39427.1"/>
    </source>
</evidence>
<protein>
    <recommendedName>
        <fullName evidence="6">Protein kinase domain-containing protein</fullName>
    </recommendedName>
</protein>
<dbReference type="SUPFAM" id="SSF56112">
    <property type="entry name" value="Protein kinase-like (PK-like)"/>
    <property type="match status" value="1"/>
</dbReference>
<evidence type="ECO:0000313" key="8">
    <source>
        <dbReference type="Proteomes" id="UP001328107"/>
    </source>
</evidence>
<dbReference type="Gene3D" id="1.10.510.10">
    <property type="entry name" value="Transferase(Phosphotransferase) domain 1"/>
    <property type="match status" value="1"/>
</dbReference>
<feature type="non-terminal residue" evidence="7">
    <location>
        <position position="172"/>
    </location>
</feature>
<reference evidence="8" key="1">
    <citation type="submission" date="2022-10" db="EMBL/GenBank/DDBJ databases">
        <title>Genome assembly of Pristionchus species.</title>
        <authorList>
            <person name="Yoshida K."/>
            <person name="Sommer R.J."/>
        </authorList>
    </citation>
    <scope>NUCLEOTIDE SEQUENCE [LARGE SCALE GENOMIC DNA]</scope>
    <source>
        <strain evidence="8">RS5460</strain>
    </source>
</reference>
<keyword evidence="2" id="KW-0547">Nucleotide-binding</keyword>
<evidence type="ECO:0000256" key="1">
    <source>
        <dbReference type="ARBA" id="ARBA00022679"/>
    </source>
</evidence>
<dbReference type="InterPro" id="IPR011009">
    <property type="entry name" value="Kinase-like_dom_sf"/>
</dbReference>
<organism evidence="7 8">
    <name type="scientific">Pristionchus mayeri</name>
    <dbReference type="NCBI Taxonomy" id="1317129"/>
    <lineage>
        <taxon>Eukaryota</taxon>
        <taxon>Metazoa</taxon>
        <taxon>Ecdysozoa</taxon>
        <taxon>Nematoda</taxon>
        <taxon>Chromadorea</taxon>
        <taxon>Rhabditida</taxon>
        <taxon>Rhabditina</taxon>
        <taxon>Diplogasteromorpha</taxon>
        <taxon>Diplogasteroidea</taxon>
        <taxon>Neodiplogasteridae</taxon>
        <taxon>Pristionchus</taxon>
    </lineage>
</organism>
<dbReference type="PROSITE" id="PS50011">
    <property type="entry name" value="PROTEIN_KINASE_DOM"/>
    <property type="match status" value="1"/>
</dbReference>
<evidence type="ECO:0000256" key="5">
    <source>
        <dbReference type="ARBA" id="ARBA00037982"/>
    </source>
</evidence>
<evidence type="ECO:0000256" key="3">
    <source>
        <dbReference type="ARBA" id="ARBA00022777"/>
    </source>
</evidence>
<evidence type="ECO:0000256" key="2">
    <source>
        <dbReference type="ARBA" id="ARBA00022741"/>
    </source>
</evidence>
<dbReference type="PANTHER" id="PTHR11042:SF91">
    <property type="entry name" value="EUKARYOTIC TRANSLATION INITIATION FACTOR 2-ALPHA KINASE"/>
    <property type="match status" value="1"/>
</dbReference>
<sequence>MDRRSKMYGNGETKHLKMDEKISDSSFIYVQMELCKTTLADWLNESDERSSARIKSWFKQIVEAVDYIHKKKMMHRDLKPSNILIASDDVVKICDLGIATDMRAAGSQTTLTNIGSIPYKAPEQTDYLKIPSIVVILPRSTRMDPLIRRKHERRVRVQMFQLIGLPYSVTFS</sequence>
<dbReference type="GO" id="GO:0005524">
    <property type="term" value="F:ATP binding"/>
    <property type="evidence" value="ECO:0007669"/>
    <property type="project" value="UniProtKB-KW"/>
</dbReference>
<dbReference type="InterPro" id="IPR008271">
    <property type="entry name" value="Ser/Thr_kinase_AS"/>
</dbReference>
<dbReference type="PROSITE" id="PS00108">
    <property type="entry name" value="PROTEIN_KINASE_ST"/>
    <property type="match status" value="1"/>
</dbReference>
<dbReference type="AlphaFoldDB" id="A0AAN4ZDZ8"/>
<comment type="caution">
    <text evidence="7">The sequence shown here is derived from an EMBL/GenBank/DDBJ whole genome shotgun (WGS) entry which is preliminary data.</text>
</comment>
<dbReference type="InterPro" id="IPR000719">
    <property type="entry name" value="Prot_kinase_dom"/>
</dbReference>
<feature type="domain" description="Protein kinase" evidence="6">
    <location>
        <begin position="1"/>
        <end position="172"/>
    </location>
</feature>
<keyword evidence="4" id="KW-0067">ATP-binding</keyword>
<evidence type="ECO:0000259" key="6">
    <source>
        <dbReference type="PROSITE" id="PS50011"/>
    </source>
</evidence>
<gene>
    <name evidence="7" type="ORF">PMAYCL1PPCAC_09622</name>
</gene>
<dbReference type="GO" id="GO:0004694">
    <property type="term" value="F:eukaryotic translation initiation factor 2alpha kinase activity"/>
    <property type="evidence" value="ECO:0007669"/>
    <property type="project" value="TreeGrafter"/>
</dbReference>
<keyword evidence="8" id="KW-1185">Reference proteome</keyword>
<dbReference type="InterPro" id="IPR050339">
    <property type="entry name" value="CC_SR_Kinase"/>
</dbReference>
<comment type="similarity">
    <text evidence="5">Belongs to the protein kinase superfamily. Ser/Thr protein kinase family. GCN2 subfamily.</text>
</comment>
<dbReference type="EMBL" id="BTRK01000002">
    <property type="protein sequence ID" value="GMR39427.1"/>
    <property type="molecule type" value="Genomic_DNA"/>
</dbReference>
<dbReference type="PANTHER" id="PTHR11042">
    <property type="entry name" value="EUKARYOTIC TRANSLATION INITIATION FACTOR 2-ALPHA KINASE EIF2-ALPHA KINASE -RELATED"/>
    <property type="match status" value="1"/>
</dbReference>
<name>A0AAN4ZDZ8_9BILA</name>
<dbReference type="SMART" id="SM00220">
    <property type="entry name" value="S_TKc"/>
    <property type="match status" value="1"/>
</dbReference>
<dbReference type="Proteomes" id="UP001328107">
    <property type="component" value="Unassembled WGS sequence"/>
</dbReference>
<keyword evidence="1" id="KW-0808">Transferase</keyword>
<dbReference type="GO" id="GO:0005737">
    <property type="term" value="C:cytoplasm"/>
    <property type="evidence" value="ECO:0007669"/>
    <property type="project" value="TreeGrafter"/>
</dbReference>